<dbReference type="EMBL" id="JABWDY010004483">
    <property type="protein sequence ID" value="KAF5205132.1"/>
    <property type="molecule type" value="Genomic_DNA"/>
</dbReference>
<protein>
    <submittedName>
        <fullName evidence="1">Ribonuclease P/MRP</fullName>
    </submittedName>
</protein>
<dbReference type="GO" id="GO:0000172">
    <property type="term" value="C:ribonuclease MRP complex"/>
    <property type="evidence" value="ECO:0007669"/>
    <property type="project" value="InterPro"/>
</dbReference>
<sequence length="99" mass="11088">MYPLLHYREVLTVVLWYVTPWLHHVGAPFSQLISPVTYMWRPFSRLSINTSAGSNQIGSGSISNSSSICSSSFRHLWVWIHAGALREALGALTIACQKQ</sequence>
<proteinExistence type="predicted"/>
<dbReference type="PANTHER" id="PTHR22731:SF3">
    <property type="entry name" value="RIBONUCLEASES P_MRP PROTEIN SUBUNIT POP1"/>
    <property type="match status" value="1"/>
</dbReference>
<reference evidence="1 2" key="1">
    <citation type="submission" date="2020-06" db="EMBL/GenBank/DDBJ databases">
        <title>Transcriptomic and genomic resources for Thalictrum thalictroides and T. hernandezii: Facilitating candidate gene discovery in an emerging model plant lineage.</title>
        <authorList>
            <person name="Arias T."/>
            <person name="Riano-Pachon D.M."/>
            <person name="Di Stilio V.S."/>
        </authorList>
    </citation>
    <scope>NUCLEOTIDE SEQUENCE [LARGE SCALE GENOMIC DNA]</scope>
    <source>
        <strain evidence="2">cv. WT478/WT964</strain>
        <tissue evidence="1">Leaves</tissue>
    </source>
</reference>
<dbReference type="PANTHER" id="PTHR22731">
    <property type="entry name" value="RIBONUCLEASES P/MRP PROTEIN SUBUNIT POP1"/>
    <property type="match status" value="1"/>
</dbReference>
<accession>A0A7J6X9N8</accession>
<keyword evidence="2" id="KW-1185">Reference proteome</keyword>
<evidence type="ECO:0000313" key="1">
    <source>
        <dbReference type="EMBL" id="KAF5205132.1"/>
    </source>
</evidence>
<name>A0A7J6X9N8_THATH</name>
<dbReference type="InterPro" id="IPR039182">
    <property type="entry name" value="Pop1"/>
</dbReference>
<organism evidence="1 2">
    <name type="scientific">Thalictrum thalictroides</name>
    <name type="common">Rue-anemone</name>
    <name type="synonym">Anemone thalictroides</name>
    <dbReference type="NCBI Taxonomy" id="46969"/>
    <lineage>
        <taxon>Eukaryota</taxon>
        <taxon>Viridiplantae</taxon>
        <taxon>Streptophyta</taxon>
        <taxon>Embryophyta</taxon>
        <taxon>Tracheophyta</taxon>
        <taxon>Spermatophyta</taxon>
        <taxon>Magnoliopsida</taxon>
        <taxon>Ranunculales</taxon>
        <taxon>Ranunculaceae</taxon>
        <taxon>Thalictroideae</taxon>
        <taxon>Thalictrum</taxon>
    </lineage>
</organism>
<feature type="non-terminal residue" evidence="1">
    <location>
        <position position="1"/>
    </location>
</feature>
<dbReference type="Proteomes" id="UP000554482">
    <property type="component" value="Unassembled WGS sequence"/>
</dbReference>
<evidence type="ECO:0000313" key="2">
    <source>
        <dbReference type="Proteomes" id="UP000554482"/>
    </source>
</evidence>
<comment type="caution">
    <text evidence="1">The sequence shown here is derived from an EMBL/GenBank/DDBJ whole genome shotgun (WGS) entry which is preliminary data.</text>
</comment>
<gene>
    <name evidence="1" type="ORF">FRX31_005283</name>
</gene>
<dbReference type="GO" id="GO:0001682">
    <property type="term" value="P:tRNA 5'-leader removal"/>
    <property type="evidence" value="ECO:0007669"/>
    <property type="project" value="InterPro"/>
</dbReference>
<dbReference type="GO" id="GO:0005655">
    <property type="term" value="C:nucleolar ribonuclease P complex"/>
    <property type="evidence" value="ECO:0007669"/>
    <property type="project" value="InterPro"/>
</dbReference>
<dbReference type="AlphaFoldDB" id="A0A7J6X9N8"/>